<keyword evidence="1" id="KW-0472">Membrane</keyword>
<feature type="transmembrane region" description="Helical" evidence="1">
    <location>
        <begin position="21"/>
        <end position="41"/>
    </location>
</feature>
<dbReference type="AlphaFoldDB" id="A0A450TTB3"/>
<evidence type="ECO:0000256" key="1">
    <source>
        <dbReference type="SAM" id="Phobius"/>
    </source>
</evidence>
<proteinExistence type="predicted"/>
<evidence type="ECO:0000313" key="2">
    <source>
        <dbReference type="EMBL" id="VFJ71865.1"/>
    </source>
</evidence>
<keyword evidence="1" id="KW-1133">Transmembrane helix</keyword>
<protein>
    <submittedName>
        <fullName evidence="2">Uncharacterized protein</fullName>
    </submittedName>
</protein>
<dbReference type="EMBL" id="CAADFE010000029">
    <property type="protein sequence ID" value="VFJ71865.1"/>
    <property type="molecule type" value="Genomic_DNA"/>
</dbReference>
<reference evidence="2" key="1">
    <citation type="submission" date="2019-02" db="EMBL/GenBank/DDBJ databases">
        <authorList>
            <person name="Gruber-Vodicka R. H."/>
            <person name="Seah K. B. B."/>
        </authorList>
    </citation>
    <scope>NUCLEOTIDE SEQUENCE</scope>
    <source>
        <strain evidence="2">BECK_BZ131</strain>
    </source>
</reference>
<organism evidence="2">
    <name type="scientific">Candidatus Kentrum sp. FW</name>
    <dbReference type="NCBI Taxonomy" id="2126338"/>
    <lineage>
        <taxon>Bacteria</taxon>
        <taxon>Pseudomonadati</taxon>
        <taxon>Pseudomonadota</taxon>
        <taxon>Gammaproteobacteria</taxon>
        <taxon>Candidatus Kentrum</taxon>
    </lineage>
</organism>
<name>A0A450TTB3_9GAMM</name>
<feature type="transmembrane region" description="Helical" evidence="1">
    <location>
        <begin position="47"/>
        <end position="66"/>
    </location>
</feature>
<keyword evidence="1" id="KW-0812">Transmembrane</keyword>
<gene>
    <name evidence="2" type="ORF">BECKFW1821C_GA0114237_10293</name>
</gene>
<sequence>MTQRFRQYTYDFLGRHPGFRMVLWYIFIVLPTPAILDFFFGGIHLSIAYQVFGILGAIFLPIYILGDIRYRNWFYPIIVHLDGLRVNSPNGQKILLWKEFEKMERISHPDWDYYQAISSGVRLTFSGGRILRIFQKIEGYDDLMREIKDKVRNIDDP</sequence>
<accession>A0A450TTB3</accession>